<evidence type="ECO:0000313" key="2">
    <source>
        <dbReference type="EMBL" id="KAK3580017.1"/>
    </source>
</evidence>
<feature type="region of interest" description="Disordered" evidence="1">
    <location>
        <begin position="137"/>
        <end position="221"/>
    </location>
</feature>
<feature type="compositionally biased region" description="Low complexity" evidence="1">
    <location>
        <begin position="711"/>
        <end position="722"/>
    </location>
</feature>
<keyword evidence="3" id="KW-1185">Reference proteome</keyword>
<name>A0AAE0RUQ1_9BIVA</name>
<comment type="caution">
    <text evidence="2">The sequence shown here is derived from an EMBL/GenBank/DDBJ whole genome shotgun (WGS) entry which is preliminary data.</text>
</comment>
<feature type="region of interest" description="Disordered" evidence="1">
    <location>
        <begin position="796"/>
        <end position="838"/>
    </location>
</feature>
<feature type="region of interest" description="Disordered" evidence="1">
    <location>
        <begin position="1230"/>
        <end position="1254"/>
    </location>
</feature>
<feature type="compositionally biased region" description="Basic and acidic residues" evidence="1">
    <location>
        <begin position="163"/>
        <end position="174"/>
    </location>
</feature>
<feature type="compositionally biased region" description="Basic and acidic residues" evidence="1">
    <location>
        <begin position="757"/>
        <end position="769"/>
    </location>
</feature>
<feature type="compositionally biased region" description="Basic and acidic residues" evidence="1">
    <location>
        <begin position="137"/>
        <end position="150"/>
    </location>
</feature>
<feature type="compositionally biased region" description="Basic and acidic residues" evidence="1">
    <location>
        <begin position="1087"/>
        <end position="1120"/>
    </location>
</feature>
<feature type="compositionally biased region" description="Low complexity" evidence="1">
    <location>
        <begin position="151"/>
        <end position="161"/>
    </location>
</feature>
<feature type="compositionally biased region" description="Polar residues" evidence="1">
    <location>
        <begin position="889"/>
        <end position="904"/>
    </location>
</feature>
<feature type="compositionally biased region" description="Polar residues" evidence="1">
    <location>
        <begin position="433"/>
        <end position="450"/>
    </location>
</feature>
<dbReference type="EMBL" id="JAEAOA010001843">
    <property type="protein sequence ID" value="KAK3580017.1"/>
    <property type="molecule type" value="Genomic_DNA"/>
</dbReference>
<feature type="compositionally biased region" description="Basic and acidic residues" evidence="1">
    <location>
        <begin position="571"/>
        <end position="596"/>
    </location>
</feature>
<proteinExistence type="predicted"/>
<feature type="region of interest" description="Disordered" evidence="1">
    <location>
        <begin position="394"/>
        <end position="476"/>
    </location>
</feature>
<feature type="compositionally biased region" description="Low complexity" evidence="1">
    <location>
        <begin position="732"/>
        <end position="752"/>
    </location>
</feature>
<feature type="compositionally biased region" description="Polar residues" evidence="1">
    <location>
        <begin position="1076"/>
        <end position="1086"/>
    </location>
</feature>
<accession>A0AAE0RUQ1</accession>
<reference evidence="2" key="3">
    <citation type="submission" date="2023-05" db="EMBL/GenBank/DDBJ databases">
        <authorList>
            <person name="Smith C.H."/>
        </authorList>
    </citation>
    <scope>NUCLEOTIDE SEQUENCE</scope>
    <source>
        <strain evidence="2">CHS0354</strain>
        <tissue evidence="2">Mantle</tissue>
    </source>
</reference>
<feature type="compositionally biased region" description="Basic and acidic residues" evidence="1">
    <location>
        <begin position="419"/>
        <end position="432"/>
    </location>
</feature>
<feature type="region of interest" description="Disordered" evidence="1">
    <location>
        <begin position="882"/>
        <end position="925"/>
    </location>
</feature>
<feature type="compositionally biased region" description="Polar residues" evidence="1">
    <location>
        <begin position="101"/>
        <end position="110"/>
    </location>
</feature>
<feature type="compositionally biased region" description="Low complexity" evidence="1">
    <location>
        <begin position="1121"/>
        <end position="1143"/>
    </location>
</feature>
<feature type="compositionally biased region" description="Basic and acidic residues" evidence="1">
    <location>
        <begin position="540"/>
        <end position="551"/>
    </location>
</feature>
<organism evidence="2 3">
    <name type="scientific">Potamilus streckersoni</name>
    <dbReference type="NCBI Taxonomy" id="2493646"/>
    <lineage>
        <taxon>Eukaryota</taxon>
        <taxon>Metazoa</taxon>
        <taxon>Spiralia</taxon>
        <taxon>Lophotrochozoa</taxon>
        <taxon>Mollusca</taxon>
        <taxon>Bivalvia</taxon>
        <taxon>Autobranchia</taxon>
        <taxon>Heteroconchia</taxon>
        <taxon>Palaeoheterodonta</taxon>
        <taxon>Unionida</taxon>
        <taxon>Unionoidea</taxon>
        <taxon>Unionidae</taxon>
        <taxon>Ambleminae</taxon>
        <taxon>Lampsilini</taxon>
        <taxon>Potamilus</taxon>
    </lineage>
</organism>
<feature type="compositionally biased region" description="Low complexity" evidence="1">
    <location>
        <begin position="912"/>
        <end position="925"/>
    </location>
</feature>
<evidence type="ECO:0000313" key="3">
    <source>
        <dbReference type="Proteomes" id="UP001195483"/>
    </source>
</evidence>
<feature type="compositionally biased region" description="Polar residues" evidence="1">
    <location>
        <begin position="402"/>
        <end position="415"/>
    </location>
</feature>
<feature type="compositionally biased region" description="Polar residues" evidence="1">
    <location>
        <begin position="597"/>
        <end position="617"/>
    </location>
</feature>
<feature type="region of interest" description="Disordered" evidence="1">
    <location>
        <begin position="99"/>
        <end position="123"/>
    </location>
</feature>
<feature type="compositionally biased region" description="Basic and acidic residues" evidence="1">
    <location>
        <begin position="796"/>
        <end position="832"/>
    </location>
</feature>
<feature type="compositionally biased region" description="Basic and acidic residues" evidence="1">
    <location>
        <begin position="618"/>
        <end position="638"/>
    </location>
</feature>
<gene>
    <name evidence="2" type="ORF">CHS0354_030916</name>
</gene>
<reference evidence="2" key="2">
    <citation type="journal article" date="2021" name="Genome Biol. Evol.">
        <title>Developing a high-quality reference genome for a parasitic bivalve with doubly uniparental inheritance (Bivalvia: Unionida).</title>
        <authorList>
            <person name="Smith C.H."/>
        </authorList>
    </citation>
    <scope>NUCLEOTIDE SEQUENCE</scope>
    <source>
        <strain evidence="2">CHS0354</strain>
        <tissue evidence="2">Mantle</tissue>
    </source>
</reference>
<feature type="region of interest" description="Disordered" evidence="1">
    <location>
        <begin position="293"/>
        <end position="329"/>
    </location>
</feature>
<feature type="compositionally biased region" description="Basic and acidic residues" evidence="1">
    <location>
        <begin position="1052"/>
        <end position="1075"/>
    </location>
</feature>
<sequence length="1380" mass="156573">MEEDGSNSLIDDALKILEEEGFEMPNDVLNVLSSFSSFSRSYRRRRDPRYSSMPSFFETPRQISRDFSFDDDILLRSDANLPSESNGWTTIKTICEDSDTKTQSMASQNAKHPKEYGTGEEYSNFRSRVDDRVYDDFRSRRHGREPDSYHTRFSSSNTSSTFPERDTCSKKSESEYETDSGISQVSVKSYRSRGNLIDGRQANGPHSSLNEEIRPRQDLGNLSIRQRVHPEVNLSRERPVYSLSEDHSQSRNLASSMESQYKSDSCLRGQTASNNIHKLDDSTYIRQNSTNSVKSGFMDDEGYSTRRTSITSDPESRNWTHQRHPSSSSVISTLMQERELYQGQSEHINPHELLSTRFNIREDDPNHTRCSMEDRISRKADEYLHQIAIDGSLKTDSKESSNAKSGSFATDSSAINMARTERMTSDSLEKNISRNQSAETNSGQINTTESESLKADSKELNAARTESIKTDSSETNTATNELMRLDSKGMNMTRSDSIKTDSREWNVDRNESMNSNSSEINLARSDSIKTDSAELNIARSESEKADSKESKMTLSESMKTDSGEMNIGRSDSLKTDSKEMHMARSESVRAGDKELNITKSESTVTDSSERNTTSSESMKSDSQETTISRDESMKRGFKETNTSGSEIMKTGSRETTMTRSESMKEDTSENNFSESKVVMNDSGDVNSERKESLVSRADTISKSSSIANEASQCTDSSQSTSSKMKNYNRHLSSSSIESKSTSSKQSISKSLSFDTAESSRYKGDNVDKQFTRESNEKDYIISKDFERQEKDIEKQLLSSRKEASISGKRADGKERSTYPKIDESGNELRTERSSTLVDRSISEHAKDFQKQVSADTLLENSIGINEPRLPSSALPHHNSIHNVHRQRTESGSTRDTPRPTSLGTRSERTVGSTLSSSSSVSYPSLESSSLYDNVFTSSTTGFGKVKSPGNSIHLECAPYTYQRDSSRSIGERNTAANKDRRQISEELYLGENIRIRSRNNPLSPPKEHSVYRRQWDNQSYISDRNARNLENYTFENPLGHFEASSSKCFGKGHDSSSYRSAEHSTKHDSERDTAVRESSSNYSLSEAKTEEYFDDRARSLPPRVDPRAEDFSERLRHRYESSYSSGASEAGSSIGTSSSFSESDYMSARQDKYKMRDACDKETNKSIIPRGKVSISSHESRVIRDESGRSVREIEQIYGGRDVGITKNVEANIKSSMPPVKEAKEITGVRNDAKEESHSQSLHEIGRGNTQRDSRRCDLRTDLKSDDKAAWEQRRQRIDKALSWIRSEMNVLRTQDKVLMSQFQRCQESIEQLKQQRPWLSDNYSDDEDDERHWEDWEIEEFDRRCKREAEHTESSEQRPTDQKTRIVKETLSFLEEERS</sequence>
<protein>
    <submittedName>
        <fullName evidence="2">Uncharacterized protein</fullName>
    </submittedName>
</protein>
<feature type="compositionally biased region" description="Polar residues" evidence="1">
    <location>
        <begin position="698"/>
        <end position="710"/>
    </location>
</feature>
<reference evidence="2" key="1">
    <citation type="journal article" date="2021" name="Genome Biol. Evol.">
        <title>A High-Quality Reference Genome for a Parasitic Bivalve with Doubly Uniparental Inheritance (Bivalvia: Unionida).</title>
        <authorList>
            <person name="Smith C.H."/>
        </authorList>
    </citation>
    <scope>NUCLEOTIDE SEQUENCE</scope>
    <source>
        <strain evidence="2">CHS0354</strain>
    </source>
</reference>
<feature type="region of interest" description="Disordered" evidence="1">
    <location>
        <begin position="1052"/>
        <end position="1143"/>
    </location>
</feature>
<feature type="compositionally biased region" description="Polar residues" evidence="1">
    <location>
        <begin position="305"/>
        <end position="329"/>
    </location>
</feature>
<dbReference type="Proteomes" id="UP001195483">
    <property type="component" value="Unassembled WGS sequence"/>
</dbReference>
<feature type="compositionally biased region" description="Polar residues" evidence="1">
    <location>
        <begin position="180"/>
        <end position="189"/>
    </location>
</feature>
<feature type="compositionally biased region" description="Basic and acidic residues" evidence="1">
    <location>
        <begin position="451"/>
        <end position="472"/>
    </location>
</feature>
<evidence type="ECO:0000256" key="1">
    <source>
        <dbReference type="SAM" id="MobiDB-lite"/>
    </source>
</evidence>
<feature type="region of interest" description="Disordered" evidence="1">
    <location>
        <begin position="533"/>
        <end position="769"/>
    </location>
</feature>
<feature type="compositionally biased region" description="Basic and acidic residues" evidence="1">
    <location>
        <begin position="1244"/>
        <end position="1254"/>
    </location>
</feature>